<dbReference type="Proteomes" id="UP000019116">
    <property type="component" value="Chromosome 4B"/>
</dbReference>
<dbReference type="Gramene" id="TraesROB_scaffold_169176_01G000200.1">
    <property type="protein sequence ID" value="TraesROB_scaffold_169176_01G000200.1"/>
    <property type="gene ID" value="TraesROB_scaffold_169176_01G000200"/>
</dbReference>
<accession>A0A3B6IQX4</accession>
<evidence type="ECO:0000313" key="2">
    <source>
        <dbReference type="Proteomes" id="UP000019116"/>
    </source>
</evidence>
<name>A0A3B6IQX4_WHEAT</name>
<dbReference type="Gramene" id="TraesCS4B02G169000.1">
    <property type="protein sequence ID" value="TraesCS4B02G169000.1.cds1"/>
    <property type="gene ID" value="TraesCS4B02G169000"/>
</dbReference>
<evidence type="ECO:0000313" key="1">
    <source>
        <dbReference type="EnsemblPlants" id="TraesCS4B02G169000.1.cds1"/>
    </source>
</evidence>
<dbReference type="Gramene" id="TraesCS4B03G0477300.1">
    <property type="protein sequence ID" value="TraesCS4B03G0477300.1.CDS1"/>
    <property type="gene ID" value="TraesCS4B03G0477300"/>
</dbReference>
<dbReference type="Gramene" id="TraesARI4B03G02355630.1">
    <property type="protein sequence ID" value="TraesARI4B03G02355630.1.CDS1"/>
    <property type="gene ID" value="TraesARI4B03G02355630"/>
</dbReference>
<sequence>MPAAVALLCRGRSGKPCYNRLVYMLQPPTAVLHSNDRSETRLPACRATIEPRESCKPATVAWKGWNRQAIVLPSAVPCAQNWQAPVARPWRTGVATGYARCWNQHDIELQPADGAATSGGAHNYERKGVMLPTAIWDAGIGSVESCNRRRHMLQARDAGMLESSMWRAATAAPFCYYRQPRVLEQMRKDASTASQEAATGDEVCIHGEAREVQPAGGR</sequence>
<dbReference type="Gramene" id="TraesJUL4B03G02336990.1">
    <property type="protein sequence ID" value="TraesJUL4B03G02336990.1.CDS1"/>
    <property type="gene ID" value="TraesJUL4B03G02336990"/>
</dbReference>
<reference evidence="1" key="1">
    <citation type="submission" date="2018-08" db="EMBL/GenBank/DDBJ databases">
        <authorList>
            <person name="Rossello M."/>
        </authorList>
    </citation>
    <scope>NUCLEOTIDE SEQUENCE [LARGE SCALE GENOMIC DNA]</scope>
    <source>
        <strain evidence="1">cv. Chinese Spring</strain>
    </source>
</reference>
<dbReference type="EnsemblPlants" id="TraesCS4B02G169000.1">
    <property type="protein sequence ID" value="TraesCS4B02G169000.1.cds1"/>
    <property type="gene ID" value="TraesCS4B02G169000"/>
</dbReference>
<organism evidence="1">
    <name type="scientific">Triticum aestivum</name>
    <name type="common">Wheat</name>
    <dbReference type="NCBI Taxonomy" id="4565"/>
    <lineage>
        <taxon>Eukaryota</taxon>
        <taxon>Viridiplantae</taxon>
        <taxon>Streptophyta</taxon>
        <taxon>Embryophyta</taxon>
        <taxon>Tracheophyta</taxon>
        <taxon>Spermatophyta</taxon>
        <taxon>Magnoliopsida</taxon>
        <taxon>Liliopsida</taxon>
        <taxon>Poales</taxon>
        <taxon>Poaceae</taxon>
        <taxon>BOP clade</taxon>
        <taxon>Pooideae</taxon>
        <taxon>Triticodae</taxon>
        <taxon>Triticeae</taxon>
        <taxon>Triticinae</taxon>
        <taxon>Triticum</taxon>
    </lineage>
</organism>
<protein>
    <submittedName>
        <fullName evidence="1">Uncharacterized protein</fullName>
    </submittedName>
</protein>
<reference evidence="1" key="2">
    <citation type="submission" date="2018-10" db="UniProtKB">
        <authorList>
            <consortium name="EnsemblPlants"/>
        </authorList>
    </citation>
    <scope>IDENTIFICATION</scope>
</reference>
<proteinExistence type="predicted"/>
<dbReference type="Gramene" id="TraesSTA4B03G02313790.1">
    <property type="protein sequence ID" value="TraesSTA4B03G02313790.1.CDS1"/>
    <property type="gene ID" value="TraesSTA4B03G02313790"/>
</dbReference>
<dbReference type="AlphaFoldDB" id="A0A3B6IQX4"/>
<dbReference type="Gramene" id="TraesLAC4B03G02271780.1">
    <property type="protein sequence ID" value="TraesLAC4B03G02271780.1.CDS1"/>
    <property type="gene ID" value="TraesLAC4B03G02271780"/>
</dbReference>
<dbReference type="Gramene" id="TraesMAC4B03G02318040.1">
    <property type="protein sequence ID" value="TraesMAC4B03G02318040.1.CDS1"/>
    <property type="gene ID" value="TraesMAC4B03G02318040"/>
</dbReference>
<keyword evidence="2" id="KW-1185">Reference proteome</keyword>
<dbReference type="Gramene" id="TraesLDM4B03G02319910.1">
    <property type="protein sequence ID" value="TraesLDM4B03G02319910.1.CDS1"/>
    <property type="gene ID" value="TraesLDM4B03G02319910"/>
</dbReference>
<dbReference type="Gramene" id="TraesCLE_scaffold_029702_01G000100.1">
    <property type="protein sequence ID" value="TraesCLE_scaffold_029702_01G000100.1"/>
    <property type="gene ID" value="TraesCLE_scaffold_029702_01G000100"/>
</dbReference>
<dbReference type="Gramene" id="TraesCAD_scaffold_005228_01G000300.1">
    <property type="protein sequence ID" value="TraesCAD_scaffold_005228_01G000300.1"/>
    <property type="gene ID" value="TraesCAD_scaffold_005228_01G000300"/>
</dbReference>